<dbReference type="Gene3D" id="3.10.105.10">
    <property type="entry name" value="Dipeptide-binding Protein, Domain 3"/>
    <property type="match status" value="1"/>
</dbReference>
<dbReference type="GO" id="GO:0015833">
    <property type="term" value="P:peptide transport"/>
    <property type="evidence" value="ECO:0007669"/>
    <property type="project" value="TreeGrafter"/>
</dbReference>
<dbReference type="InterPro" id="IPR000914">
    <property type="entry name" value="SBP_5_dom"/>
</dbReference>
<evidence type="ECO:0000256" key="4">
    <source>
        <dbReference type="ARBA" id="ARBA00022729"/>
    </source>
</evidence>
<feature type="chain" id="PRO_5004015977" evidence="5">
    <location>
        <begin position="31"/>
        <end position="541"/>
    </location>
</feature>
<dbReference type="EMBL" id="CP003123">
    <property type="protein sequence ID" value="AGF74788.1"/>
    <property type="molecule type" value="Genomic_DNA"/>
</dbReference>
<dbReference type="eggNOG" id="COG0747">
    <property type="taxonomic scope" value="Bacteria"/>
</dbReference>
<keyword evidence="4 5" id="KW-0732">Signal</keyword>
<accession>M1NU01</accession>
<evidence type="ECO:0000256" key="1">
    <source>
        <dbReference type="ARBA" id="ARBA00004418"/>
    </source>
</evidence>
<dbReference type="GO" id="GO:0030288">
    <property type="term" value="C:outer membrane-bounded periplasmic space"/>
    <property type="evidence" value="ECO:0007669"/>
    <property type="project" value="UniProtKB-ARBA"/>
</dbReference>
<dbReference type="Gene3D" id="3.40.190.10">
    <property type="entry name" value="Periplasmic binding protein-like II"/>
    <property type="match status" value="1"/>
</dbReference>
<dbReference type="OrthoDB" id="9803988at2"/>
<dbReference type="Proteomes" id="UP000011729">
    <property type="component" value="Chromosome"/>
</dbReference>
<dbReference type="Pfam" id="PF00496">
    <property type="entry name" value="SBP_bac_5"/>
    <property type="match status" value="1"/>
</dbReference>
<evidence type="ECO:0000259" key="6">
    <source>
        <dbReference type="Pfam" id="PF00496"/>
    </source>
</evidence>
<dbReference type="GO" id="GO:0043190">
    <property type="term" value="C:ATP-binding cassette (ABC) transporter complex"/>
    <property type="evidence" value="ECO:0007669"/>
    <property type="project" value="InterPro"/>
</dbReference>
<dbReference type="RefSeq" id="WP_015398295.1">
    <property type="nucleotide sequence ID" value="NC_020300.1"/>
</dbReference>
<dbReference type="HOGENOM" id="CLU_017028_7_2_5"/>
<dbReference type="PIRSF" id="PIRSF002741">
    <property type="entry name" value="MppA"/>
    <property type="match status" value="1"/>
</dbReference>
<dbReference type="STRING" id="1094489.BAnh1_09150"/>
<organism evidence="7 8">
    <name type="scientific">Bartonella australis (strain Aust/NH1)</name>
    <dbReference type="NCBI Taxonomy" id="1094489"/>
    <lineage>
        <taxon>Bacteria</taxon>
        <taxon>Pseudomonadati</taxon>
        <taxon>Pseudomonadota</taxon>
        <taxon>Alphaproteobacteria</taxon>
        <taxon>Hyphomicrobiales</taxon>
        <taxon>Bartonellaceae</taxon>
        <taxon>Bartonella</taxon>
    </lineage>
</organism>
<dbReference type="GO" id="GO:1904680">
    <property type="term" value="F:peptide transmembrane transporter activity"/>
    <property type="evidence" value="ECO:0007669"/>
    <property type="project" value="TreeGrafter"/>
</dbReference>
<feature type="domain" description="Solute-binding protein family 5" evidence="6">
    <location>
        <begin position="80"/>
        <end position="449"/>
    </location>
</feature>
<evidence type="ECO:0000313" key="8">
    <source>
        <dbReference type="Proteomes" id="UP000011729"/>
    </source>
</evidence>
<name>M1NU01_BARAA</name>
<dbReference type="PANTHER" id="PTHR30290:SF10">
    <property type="entry name" value="PERIPLASMIC OLIGOPEPTIDE-BINDING PROTEIN-RELATED"/>
    <property type="match status" value="1"/>
</dbReference>
<keyword evidence="3" id="KW-0813">Transport</keyword>
<protein>
    <submittedName>
        <fullName evidence="7">ABC transporter, periplasmic oligopeptide-binding protein</fullName>
    </submittedName>
</protein>
<dbReference type="Gene3D" id="3.90.76.10">
    <property type="entry name" value="Dipeptide-binding Protein, Domain 1"/>
    <property type="match status" value="1"/>
</dbReference>
<dbReference type="CDD" id="cd08512">
    <property type="entry name" value="PBP2_NikA_DppA_OppA_like_7"/>
    <property type="match status" value="1"/>
</dbReference>
<reference evidence="7 8" key="1">
    <citation type="journal article" date="2013" name="PLoS Genet.">
        <title>A gene transfer agent and a dynamic repertoire of secretion systems hold the keys to the explosive radiation of the emerging pathogen Bartonella.</title>
        <authorList>
            <person name="Guy L."/>
            <person name="Nystedt B."/>
            <person name="Toft C."/>
            <person name="Zaremba-Niedzwiedzka K."/>
            <person name="Berglund E.C."/>
            <person name="Granberg F."/>
            <person name="Naslund K."/>
            <person name="Eriksson A.S."/>
            <person name="Andersson S.G."/>
        </authorList>
    </citation>
    <scope>NUCLEOTIDE SEQUENCE [LARGE SCALE GENOMIC DNA]</scope>
    <source>
        <strain evidence="7 8">Aust/NH1</strain>
    </source>
</reference>
<comment type="subcellular location">
    <subcellularLocation>
        <location evidence="1">Periplasm</location>
    </subcellularLocation>
</comment>
<evidence type="ECO:0000256" key="2">
    <source>
        <dbReference type="ARBA" id="ARBA00005695"/>
    </source>
</evidence>
<dbReference type="KEGG" id="baus:BAnh1_09150"/>
<dbReference type="InterPro" id="IPR039424">
    <property type="entry name" value="SBP_5"/>
</dbReference>
<proteinExistence type="inferred from homology"/>
<dbReference type="InterPro" id="IPR030678">
    <property type="entry name" value="Peptide/Ni-bd"/>
</dbReference>
<gene>
    <name evidence="7" type="ordered locus">BAnh1_09150</name>
</gene>
<evidence type="ECO:0000256" key="5">
    <source>
        <dbReference type="SAM" id="SignalP"/>
    </source>
</evidence>
<sequence length="541" mass="60774">MNTRKKIFKGSCSFVSACVVVGALLQQASAGTPANTLVMAWNLEGINTFDPAQINDLYSQEIIVNVCDSLVDSSPDDATKIVPNLAKSWDVSGDDNSTTITFHLRDDLKFSDGRPAGAQDLVWSMKRVVKLNMATAATFTEYGITEQTVDDAIQALDDKTVVMKFNKPYPAELILNHIATNRTSFLLDRETILKHEKKGDMGHQYLTAHAACVGPYRLVSWRSGEAVVLRANSHYWGEKPKLKQILIRHVSEPSTQRLLLEKKDIDVARNLVPEDLEDLQKTTDIKVEKILQPSMMYWGFNTANPIFANEKVRLAMRYLIDYDGFGKTVLRGIGIPRSSFLPLGALGALDEKEGLPFKLDIAKAKQLLTEAGYPNGFETTILIAAAAQNLPIAQSIQDNAKKVGVHIKIERLAGAQLFSRIYARAFDTVFAGWINESVDPHTMASRMIYNPDNRFEARNTAYTSWDTAYFDADMNQKVENALFEKDTQKRMQKYADLQRELMQKGPYAFIFQRYDVAAVSPTVKKWPWNSIGRVFYSSIEK</sequence>
<keyword evidence="8" id="KW-1185">Reference proteome</keyword>
<dbReference type="PATRIC" id="fig|1094489.3.peg.1119"/>
<dbReference type="AlphaFoldDB" id="M1NU01"/>
<dbReference type="SUPFAM" id="SSF53850">
    <property type="entry name" value="Periplasmic binding protein-like II"/>
    <property type="match status" value="1"/>
</dbReference>
<evidence type="ECO:0000313" key="7">
    <source>
        <dbReference type="EMBL" id="AGF74788.1"/>
    </source>
</evidence>
<feature type="signal peptide" evidence="5">
    <location>
        <begin position="1"/>
        <end position="30"/>
    </location>
</feature>
<dbReference type="PANTHER" id="PTHR30290">
    <property type="entry name" value="PERIPLASMIC BINDING COMPONENT OF ABC TRANSPORTER"/>
    <property type="match status" value="1"/>
</dbReference>
<comment type="similarity">
    <text evidence="2">Belongs to the bacterial solute-binding protein 5 family.</text>
</comment>
<evidence type="ECO:0000256" key="3">
    <source>
        <dbReference type="ARBA" id="ARBA00022448"/>
    </source>
</evidence>